<keyword evidence="9" id="KW-1185">Reference proteome</keyword>
<organism evidence="8 9">
    <name type="scientific">Caulifigura coniformis</name>
    <dbReference type="NCBI Taxonomy" id="2527983"/>
    <lineage>
        <taxon>Bacteria</taxon>
        <taxon>Pseudomonadati</taxon>
        <taxon>Planctomycetota</taxon>
        <taxon>Planctomycetia</taxon>
        <taxon>Planctomycetales</taxon>
        <taxon>Planctomycetaceae</taxon>
        <taxon>Caulifigura</taxon>
    </lineage>
</organism>
<dbReference type="PROSITE" id="PS51352">
    <property type="entry name" value="THIOREDOXIN_2"/>
    <property type="match status" value="1"/>
</dbReference>
<evidence type="ECO:0000313" key="8">
    <source>
        <dbReference type="EMBL" id="QDT55620.1"/>
    </source>
</evidence>
<dbReference type="KEGG" id="ccos:Pan44_36660"/>
<evidence type="ECO:0000256" key="2">
    <source>
        <dbReference type="ARBA" id="ARBA00022748"/>
    </source>
</evidence>
<dbReference type="InterPro" id="IPR013766">
    <property type="entry name" value="Thioredoxin_domain"/>
</dbReference>
<dbReference type="Gene3D" id="1.25.40.10">
    <property type="entry name" value="Tetratricopeptide repeat domain"/>
    <property type="match status" value="1"/>
</dbReference>
<feature type="signal peptide" evidence="6">
    <location>
        <begin position="1"/>
        <end position="27"/>
    </location>
</feature>
<gene>
    <name evidence="8" type="primary">resA_5</name>
    <name evidence="8" type="ORF">Pan44_36660</name>
</gene>
<comment type="subcellular location">
    <subcellularLocation>
        <location evidence="1">Cell envelope</location>
    </subcellularLocation>
</comment>
<evidence type="ECO:0000256" key="6">
    <source>
        <dbReference type="SAM" id="SignalP"/>
    </source>
</evidence>
<evidence type="ECO:0000256" key="3">
    <source>
        <dbReference type="ARBA" id="ARBA00023157"/>
    </source>
</evidence>
<dbReference type="PANTHER" id="PTHR42852:SF6">
    <property type="entry name" value="THIOL:DISULFIDE INTERCHANGE PROTEIN DSBE"/>
    <property type="match status" value="1"/>
</dbReference>
<keyword evidence="2" id="KW-0201">Cytochrome c-type biogenesis</keyword>
<feature type="chain" id="PRO_5022137069" evidence="6">
    <location>
        <begin position="28"/>
        <end position="406"/>
    </location>
</feature>
<evidence type="ECO:0000256" key="5">
    <source>
        <dbReference type="SAM" id="MobiDB-lite"/>
    </source>
</evidence>
<evidence type="ECO:0000313" key="9">
    <source>
        <dbReference type="Proteomes" id="UP000315700"/>
    </source>
</evidence>
<dbReference type="InterPro" id="IPR036249">
    <property type="entry name" value="Thioredoxin-like_sf"/>
</dbReference>
<dbReference type="CDD" id="cd02966">
    <property type="entry name" value="TlpA_like_family"/>
    <property type="match status" value="1"/>
</dbReference>
<dbReference type="Gene3D" id="3.40.30.10">
    <property type="entry name" value="Glutaredoxin"/>
    <property type="match status" value="1"/>
</dbReference>
<dbReference type="SUPFAM" id="SSF52833">
    <property type="entry name" value="Thioredoxin-like"/>
    <property type="match status" value="1"/>
</dbReference>
<dbReference type="EMBL" id="CP036271">
    <property type="protein sequence ID" value="QDT55620.1"/>
    <property type="molecule type" value="Genomic_DNA"/>
</dbReference>
<reference evidence="8 9" key="1">
    <citation type="submission" date="2019-02" db="EMBL/GenBank/DDBJ databases">
        <title>Deep-cultivation of Planctomycetes and their phenomic and genomic characterization uncovers novel biology.</title>
        <authorList>
            <person name="Wiegand S."/>
            <person name="Jogler M."/>
            <person name="Boedeker C."/>
            <person name="Pinto D."/>
            <person name="Vollmers J."/>
            <person name="Rivas-Marin E."/>
            <person name="Kohn T."/>
            <person name="Peeters S.H."/>
            <person name="Heuer A."/>
            <person name="Rast P."/>
            <person name="Oberbeckmann S."/>
            <person name="Bunk B."/>
            <person name="Jeske O."/>
            <person name="Meyerdierks A."/>
            <person name="Storesund J.E."/>
            <person name="Kallscheuer N."/>
            <person name="Luecker S."/>
            <person name="Lage O.M."/>
            <person name="Pohl T."/>
            <person name="Merkel B.J."/>
            <person name="Hornburger P."/>
            <person name="Mueller R.-W."/>
            <person name="Bruemmer F."/>
            <person name="Labrenz M."/>
            <person name="Spormann A.M."/>
            <person name="Op den Camp H."/>
            <person name="Overmann J."/>
            <person name="Amann R."/>
            <person name="Jetten M.S.M."/>
            <person name="Mascher T."/>
            <person name="Medema M.H."/>
            <person name="Devos D.P."/>
            <person name="Kaster A.-K."/>
            <person name="Ovreas L."/>
            <person name="Rohde M."/>
            <person name="Galperin M.Y."/>
            <person name="Jogler C."/>
        </authorList>
    </citation>
    <scope>NUCLEOTIDE SEQUENCE [LARGE SCALE GENOMIC DNA]</scope>
    <source>
        <strain evidence="8 9">Pan44</strain>
    </source>
</reference>
<accession>A0A517SHL1</accession>
<keyword evidence="3" id="KW-1015">Disulfide bond</keyword>
<dbReference type="AlphaFoldDB" id="A0A517SHL1"/>
<dbReference type="GO" id="GO:0017004">
    <property type="term" value="P:cytochrome complex assembly"/>
    <property type="evidence" value="ECO:0007669"/>
    <property type="project" value="UniProtKB-KW"/>
</dbReference>
<dbReference type="Proteomes" id="UP000315700">
    <property type="component" value="Chromosome"/>
</dbReference>
<dbReference type="PROSITE" id="PS00194">
    <property type="entry name" value="THIOREDOXIN_1"/>
    <property type="match status" value="1"/>
</dbReference>
<name>A0A517SHL1_9PLAN</name>
<proteinExistence type="predicted"/>
<evidence type="ECO:0000256" key="1">
    <source>
        <dbReference type="ARBA" id="ARBA00004196"/>
    </source>
</evidence>
<feature type="region of interest" description="Disordered" evidence="5">
    <location>
        <begin position="23"/>
        <end position="51"/>
    </location>
</feature>
<feature type="compositionally biased region" description="Low complexity" evidence="5">
    <location>
        <begin position="37"/>
        <end position="51"/>
    </location>
</feature>
<keyword evidence="6" id="KW-0732">Signal</keyword>
<dbReference type="InterPro" id="IPR017937">
    <property type="entry name" value="Thioredoxin_CS"/>
</dbReference>
<evidence type="ECO:0000259" key="7">
    <source>
        <dbReference type="PROSITE" id="PS51352"/>
    </source>
</evidence>
<keyword evidence="4" id="KW-0676">Redox-active center</keyword>
<dbReference type="InterPro" id="IPR050553">
    <property type="entry name" value="Thioredoxin_ResA/DsbE_sf"/>
</dbReference>
<dbReference type="InterPro" id="IPR011990">
    <property type="entry name" value="TPR-like_helical_dom_sf"/>
</dbReference>
<dbReference type="SUPFAM" id="SSF48452">
    <property type="entry name" value="TPR-like"/>
    <property type="match status" value="1"/>
</dbReference>
<dbReference type="InterPro" id="IPR013740">
    <property type="entry name" value="Redoxin"/>
</dbReference>
<dbReference type="GO" id="GO:0030313">
    <property type="term" value="C:cell envelope"/>
    <property type="evidence" value="ECO:0007669"/>
    <property type="project" value="UniProtKB-SubCell"/>
</dbReference>
<dbReference type="InParanoid" id="A0A517SHL1"/>
<dbReference type="PANTHER" id="PTHR42852">
    <property type="entry name" value="THIOL:DISULFIDE INTERCHANGE PROTEIN DSBE"/>
    <property type="match status" value="1"/>
</dbReference>
<dbReference type="OrthoDB" id="9802923at2"/>
<sequence length="406" mass="43959" precursor="true">MLSKRSRTVLAGLALALLFPSSSAPQAADDTPPPAAPSAEPKAASPESVPAAKIVPAAGPETSRTEPEITLAVGKPAPPFAVASWVKGEPIDSLKPGQVYVVEFWATWCGPCLQGMPHISQLQTDYGDKVRIIGISKEEENVVKEFLAKDREEGVTWDQTVKYSLAMDAENGMFTSWFRAAGRSGIPCAFLVGKDGVIEWIGHPQQIDEPLAKVTEGTWDRKAAIAEYEAEIQRMKLAAVTRRLQVEISVAMRAKEYDKALSLVDELAEAMPGSPLPSTVRLTVLSQSGRTEEATALIDELVKQDWDKGELLTGLASGIATARFPGTLENAERLARRAVELSEEKSPGPIHTLARVFAEKGQLDDAIAWERKALALAENNVTILRTLREYESLKDAAQKPTEAAKP</sequence>
<protein>
    <submittedName>
        <fullName evidence="8">Thiol-disulfide oxidoreductase ResA</fullName>
    </submittedName>
</protein>
<feature type="domain" description="Thioredoxin" evidence="7">
    <location>
        <begin position="71"/>
        <end position="230"/>
    </location>
</feature>
<evidence type="ECO:0000256" key="4">
    <source>
        <dbReference type="ARBA" id="ARBA00023284"/>
    </source>
</evidence>
<dbReference type="GO" id="GO:0016491">
    <property type="term" value="F:oxidoreductase activity"/>
    <property type="evidence" value="ECO:0007669"/>
    <property type="project" value="InterPro"/>
</dbReference>
<dbReference type="GO" id="GO:0006950">
    <property type="term" value="P:response to stress"/>
    <property type="evidence" value="ECO:0007669"/>
    <property type="project" value="UniProtKB-ARBA"/>
</dbReference>
<dbReference type="Pfam" id="PF08534">
    <property type="entry name" value="Redoxin"/>
    <property type="match status" value="1"/>
</dbReference>
<dbReference type="RefSeq" id="WP_145031605.1">
    <property type="nucleotide sequence ID" value="NZ_CP036271.1"/>
</dbReference>